<proteinExistence type="predicted"/>
<gene>
    <name evidence="2" type="ORF">U0070_013467</name>
</gene>
<accession>A0AAW0H104</accession>
<dbReference type="Proteomes" id="UP001488838">
    <property type="component" value="Unassembled WGS sequence"/>
</dbReference>
<name>A0AAW0H104_MYOGA</name>
<organism evidence="2 3">
    <name type="scientific">Myodes glareolus</name>
    <name type="common">Bank vole</name>
    <name type="synonym">Clethrionomys glareolus</name>
    <dbReference type="NCBI Taxonomy" id="447135"/>
    <lineage>
        <taxon>Eukaryota</taxon>
        <taxon>Metazoa</taxon>
        <taxon>Chordata</taxon>
        <taxon>Craniata</taxon>
        <taxon>Vertebrata</taxon>
        <taxon>Euteleostomi</taxon>
        <taxon>Mammalia</taxon>
        <taxon>Eutheria</taxon>
        <taxon>Euarchontoglires</taxon>
        <taxon>Glires</taxon>
        <taxon>Rodentia</taxon>
        <taxon>Myomorpha</taxon>
        <taxon>Muroidea</taxon>
        <taxon>Cricetidae</taxon>
        <taxon>Arvicolinae</taxon>
        <taxon>Myodes</taxon>
    </lineage>
</organism>
<feature type="non-terminal residue" evidence="2">
    <location>
        <position position="1"/>
    </location>
</feature>
<keyword evidence="3" id="KW-1185">Reference proteome</keyword>
<evidence type="ECO:0000313" key="3">
    <source>
        <dbReference type="Proteomes" id="UP001488838"/>
    </source>
</evidence>
<feature type="non-terminal residue" evidence="2">
    <location>
        <position position="213"/>
    </location>
</feature>
<dbReference type="EMBL" id="JBBHLL010006576">
    <property type="protein sequence ID" value="KAK7794975.1"/>
    <property type="molecule type" value="Genomic_DNA"/>
</dbReference>
<evidence type="ECO:0000313" key="2">
    <source>
        <dbReference type="EMBL" id="KAK7794975.1"/>
    </source>
</evidence>
<comment type="caution">
    <text evidence="2">The sequence shown here is derived from an EMBL/GenBank/DDBJ whole genome shotgun (WGS) entry which is preliminary data.</text>
</comment>
<feature type="compositionally biased region" description="Basic and acidic residues" evidence="1">
    <location>
        <begin position="28"/>
        <end position="37"/>
    </location>
</feature>
<protein>
    <submittedName>
        <fullName evidence="2">Uncharacterized protein</fullName>
    </submittedName>
</protein>
<evidence type="ECO:0000256" key="1">
    <source>
        <dbReference type="SAM" id="MobiDB-lite"/>
    </source>
</evidence>
<reference evidence="2 3" key="1">
    <citation type="journal article" date="2023" name="bioRxiv">
        <title>Conserved and derived expression patterns and positive selection on dental genes reveal complex evolutionary context of ever-growing rodent molars.</title>
        <authorList>
            <person name="Calamari Z.T."/>
            <person name="Song A."/>
            <person name="Cohen E."/>
            <person name="Akter M."/>
            <person name="Roy R.D."/>
            <person name="Hallikas O."/>
            <person name="Christensen M.M."/>
            <person name="Li P."/>
            <person name="Marangoni P."/>
            <person name="Jernvall J."/>
            <person name="Klein O.D."/>
        </authorList>
    </citation>
    <scope>NUCLEOTIDE SEQUENCE [LARGE SCALE GENOMIC DNA]</scope>
    <source>
        <strain evidence="2">V071</strain>
    </source>
</reference>
<feature type="region of interest" description="Disordered" evidence="1">
    <location>
        <begin position="171"/>
        <end position="198"/>
    </location>
</feature>
<feature type="compositionally biased region" description="Basic residues" evidence="1">
    <location>
        <begin position="185"/>
        <end position="195"/>
    </location>
</feature>
<dbReference type="AlphaFoldDB" id="A0AAW0H104"/>
<feature type="region of interest" description="Disordered" evidence="1">
    <location>
        <begin position="1"/>
        <end position="50"/>
    </location>
</feature>
<sequence>SSSGVGDDTDGGPRWSTELSPPRSKRGAKGEENDEGLRGILSPTDTRGSQDITHTDFEFTAIPHSAENELLYSWEMCIPNNSYGVGPLLAELHFENLVPHLTSGRTPHLMALLVSLPVKNQTMAWILFQQHVCNLIDGIHLTITQGKHIPGQGLVALASLYGRGKNLQITVPDNSPSARTGKESRGRKRSRKTKREWRTAAAFFKGRDHAPMG</sequence>